<gene>
    <name evidence="1" type="ordered locus">Ccan_04230</name>
</gene>
<accession>F9YRR6</accession>
<dbReference type="Proteomes" id="UP000008895">
    <property type="component" value="Chromosome"/>
</dbReference>
<protein>
    <submittedName>
        <fullName evidence="1">Uncharacterized protein</fullName>
    </submittedName>
</protein>
<dbReference type="EMBL" id="CP002113">
    <property type="protein sequence ID" value="AEK22545.1"/>
    <property type="molecule type" value="Genomic_DNA"/>
</dbReference>
<evidence type="ECO:0000313" key="1">
    <source>
        <dbReference type="EMBL" id="AEK22545.1"/>
    </source>
</evidence>
<evidence type="ECO:0000313" key="2">
    <source>
        <dbReference type="Proteomes" id="UP000008895"/>
    </source>
</evidence>
<proteinExistence type="predicted"/>
<dbReference type="KEGG" id="ccm:Ccan_04230"/>
<dbReference type="HOGENOM" id="CLU_065573_1_1_10"/>
<dbReference type="AlphaFoldDB" id="F9YRR6"/>
<dbReference type="eggNOG" id="ENOG502ZBGH">
    <property type="taxonomic scope" value="Bacteria"/>
</dbReference>
<sequence>MQKQEEFENGQRIVKEYDEYIELISSVHKDASEQIDWNEVLEEQEPTKPILSNKHQSLAEIKLASYKPSFFDKLFGSVSKKIKQLENNLEKSKLNDQIDFEKEQKKYETALSEWIKYQDMAKGAISKNPKIYKEILEYLDPFSDIKEIGTGLTVSFFENHLVVTLNANGISVIPNFILTQTKTGKLSKKNMPISKFNELYQDYVCGCVLRIAREVFSFLPIEFVFINVKSELLNQATGYLERQTILSVAIPKQTFDRLNFEMLDPSDSMINFKHNMKFTKTKGFDVVTNLQIEEIIKI</sequence>
<organism evidence="1 2">
    <name type="scientific">Capnocytophaga canimorsus (strain 5)</name>
    <dbReference type="NCBI Taxonomy" id="860228"/>
    <lineage>
        <taxon>Bacteria</taxon>
        <taxon>Pseudomonadati</taxon>
        <taxon>Bacteroidota</taxon>
        <taxon>Flavobacteriia</taxon>
        <taxon>Flavobacteriales</taxon>
        <taxon>Flavobacteriaceae</taxon>
        <taxon>Capnocytophaga</taxon>
    </lineage>
</organism>
<keyword evidence="2" id="KW-1185">Reference proteome</keyword>
<name>F9YRR6_CAPCC</name>
<reference evidence="1 2" key="1">
    <citation type="journal article" date="2011" name="J. Bacteriol.">
        <title>Complete genome sequence of the dog commensal and human pathogen Capnocytophaga canimorsus strain 5.</title>
        <authorList>
            <person name="Manfredi P."/>
            <person name="Pagni M."/>
            <person name="Cornelis G.R."/>
        </authorList>
    </citation>
    <scope>NUCLEOTIDE SEQUENCE [LARGE SCALE GENOMIC DNA]</scope>
    <source>
        <strain evidence="2">5</strain>
    </source>
</reference>